<protein>
    <recommendedName>
        <fullName evidence="2">SWIM-type domain-containing protein</fullName>
    </recommendedName>
</protein>
<keyword evidence="1" id="KW-0862">Zinc</keyword>
<dbReference type="PROSITE" id="PS50966">
    <property type="entry name" value="ZF_SWIM"/>
    <property type="match status" value="1"/>
</dbReference>
<organism evidence="3">
    <name type="scientific">Paenibacillus sp. SYP-B3998</name>
    <dbReference type="NCBI Taxonomy" id="2678564"/>
    <lineage>
        <taxon>Bacteria</taxon>
        <taxon>Bacillati</taxon>
        <taxon>Bacillota</taxon>
        <taxon>Bacilli</taxon>
        <taxon>Bacillales</taxon>
        <taxon>Paenibacillaceae</taxon>
        <taxon>Paenibacillus</taxon>
    </lineage>
</organism>
<accession>A0A6G3ZYT9</accession>
<dbReference type="GO" id="GO:0008270">
    <property type="term" value="F:zinc ion binding"/>
    <property type="evidence" value="ECO:0007669"/>
    <property type="project" value="UniProtKB-KW"/>
</dbReference>
<keyword evidence="1" id="KW-0479">Metal-binding</keyword>
<dbReference type="AlphaFoldDB" id="A0A6G3ZYT9"/>
<dbReference type="EMBL" id="JAAIKC010000003">
    <property type="protein sequence ID" value="NEW06749.1"/>
    <property type="molecule type" value="Genomic_DNA"/>
</dbReference>
<gene>
    <name evidence="3" type="ORF">GK047_12060</name>
</gene>
<sequence>MSASPVLNDAQWLKLLEHVAETYSEVTLNRGFNYFKQQRIATLLISENRVVQALVQGSEDYRVTLNLDKLSTGYCACPVHSSCKHLAAVMMELADRLGYPASQIVNAKHHLKRATSIISLESQFMQLPQNDVSGWQDFLDQYASQIKPAYDPANYIEMLRNQLQNFKKASISFTEIDQVIFEFHQQLFILRKLKEQHAQGGINYYTSSFEYRIFDEILAWLKQQSPAASLIISSDRLQQTLSYLRKQMAGESGQKYQYYHIYTALWKNWLAPQHAFDHWLEQEIQALETMAEDRLSSSLSAAMAFMYLQQSRSKEAWEALEANHLLKEAPTNLLIPFLNHLQDTLNWVELTYWLRRTSSFFYRKPFKDLEIYVTFWKEVIKHFPQSEEQMWTVLEELLPHSSRVIEELLYEQKKWKLWLEMQILHGHDPFHHRVSVLQPIEKESPRLLLPYYHQAIDHYVSLKNRHDYKSAVKLLKRLEKVYKKMKQAEHWDRFISDFKERYSRLRALQEELRKGKLLE</sequence>
<comment type="caution">
    <text evidence="3">The sequence shown here is derived from an EMBL/GenBank/DDBJ whole genome shotgun (WGS) entry which is preliminary data.</text>
</comment>
<dbReference type="InterPro" id="IPR007527">
    <property type="entry name" value="Znf_SWIM"/>
</dbReference>
<evidence type="ECO:0000259" key="2">
    <source>
        <dbReference type="PROSITE" id="PS50966"/>
    </source>
</evidence>
<keyword evidence="1" id="KW-0863">Zinc-finger</keyword>
<feature type="domain" description="SWIM-type" evidence="2">
    <location>
        <begin position="61"/>
        <end position="94"/>
    </location>
</feature>
<name>A0A6G3ZYT9_9BACL</name>
<reference evidence="3" key="1">
    <citation type="submission" date="2020-02" db="EMBL/GenBank/DDBJ databases">
        <authorList>
            <person name="Shen X.-R."/>
            <person name="Zhang Y.-X."/>
        </authorList>
    </citation>
    <scope>NUCLEOTIDE SEQUENCE</scope>
    <source>
        <strain evidence="3">SYP-B3998</strain>
    </source>
</reference>
<dbReference type="RefSeq" id="WP_163946323.1">
    <property type="nucleotide sequence ID" value="NZ_JAAIKC010000003.1"/>
</dbReference>
<proteinExistence type="predicted"/>
<dbReference type="Pfam" id="PF04434">
    <property type="entry name" value="SWIM"/>
    <property type="match status" value="1"/>
</dbReference>
<evidence type="ECO:0000256" key="1">
    <source>
        <dbReference type="PROSITE-ProRule" id="PRU00325"/>
    </source>
</evidence>
<evidence type="ECO:0000313" key="3">
    <source>
        <dbReference type="EMBL" id="NEW06749.1"/>
    </source>
</evidence>